<feature type="non-terminal residue" evidence="2">
    <location>
        <position position="1"/>
    </location>
</feature>
<evidence type="ECO:0000256" key="1">
    <source>
        <dbReference type="SAM" id="MobiDB-lite"/>
    </source>
</evidence>
<feature type="region of interest" description="Disordered" evidence="1">
    <location>
        <begin position="19"/>
        <end position="52"/>
    </location>
</feature>
<gene>
    <name evidence="2" type="ORF">EGK_05463</name>
</gene>
<proteinExistence type="predicted"/>
<feature type="non-terminal residue" evidence="2">
    <location>
        <position position="52"/>
    </location>
</feature>
<dbReference type="EMBL" id="CM001265">
    <property type="protein sequence ID" value="EHH22235.1"/>
    <property type="molecule type" value="Genomic_DNA"/>
</dbReference>
<sequence>DTRRVQIIVLVKGRRASSLSDAPHQCTHVHTERKTHSPLGLTLPVVGPLGRD</sequence>
<feature type="compositionally biased region" description="Low complexity" evidence="1">
    <location>
        <begin position="38"/>
        <end position="52"/>
    </location>
</feature>
<accession>G7NAD8</accession>
<evidence type="ECO:0000313" key="2">
    <source>
        <dbReference type="EMBL" id="EHH22235.1"/>
    </source>
</evidence>
<protein>
    <submittedName>
        <fullName evidence="2">Uncharacterized protein</fullName>
    </submittedName>
</protein>
<reference evidence="2" key="1">
    <citation type="journal article" date="2011" name="Nat. Biotechnol.">
        <title>Genome sequencing and comparison of two nonhuman primate animal models, the cynomolgus and Chinese rhesus macaques.</title>
        <authorList>
            <person name="Yan G."/>
            <person name="Zhang G."/>
            <person name="Fang X."/>
            <person name="Zhang Y."/>
            <person name="Li C."/>
            <person name="Ling F."/>
            <person name="Cooper D.N."/>
            <person name="Li Q."/>
            <person name="Li Y."/>
            <person name="van Gool A.J."/>
            <person name="Du H."/>
            <person name="Chen J."/>
            <person name="Chen R."/>
            <person name="Zhang P."/>
            <person name="Huang Z."/>
            <person name="Thompson J.R."/>
            <person name="Meng Y."/>
            <person name="Bai Y."/>
            <person name="Wang J."/>
            <person name="Zhuo M."/>
            <person name="Wang T."/>
            <person name="Huang Y."/>
            <person name="Wei L."/>
            <person name="Li J."/>
            <person name="Wang Z."/>
            <person name="Hu H."/>
            <person name="Yang P."/>
            <person name="Le L."/>
            <person name="Stenson P.D."/>
            <person name="Li B."/>
            <person name="Liu X."/>
            <person name="Ball E.V."/>
            <person name="An N."/>
            <person name="Huang Q."/>
            <person name="Zhang Y."/>
            <person name="Fan W."/>
            <person name="Zhang X."/>
            <person name="Li Y."/>
            <person name="Wang W."/>
            <person name="Katze M.G."/>
            <person name="Su B."/>
            <person name="Nielsen R."/>
            <person name="Yang H."/>
            <person name="Wang J."/>
            <person name="Wang X."/>
            <person name="Wang J."/>
        </authorList>
    </citation>
    <scope>NUCLEOTIDE SEQUENCE [LARGE SCALE GENOMIC DNA]</scope>
    <source>
        <strain evidence="2">CR-5</strain>
    </source>
</reference>
<dbReference type="AlphaFoldDB" id="G7NAD8"/>
<name>G7NAD8_MACMU</name>
<organism evidence="2">
    <name type="scientific">Macaca mulatta</name>
    <name type="common">Rhesus macaque</name>
    <dbReference type="NCBI Taxonomy" id="9544"/>
    <lineage>
        <taxon>Eukaryota</taxon>
        <taxon>Metazoa</taxon>
        <taxon>Chordata</taxon>
        <taxon>Craniata</taxon>
        <taxon>Vertebrata</taxon>
        <taxon>Euteleostomi</taxon>
        <taxon>Mammalia</taxon>
        <taxon>Eutheria</taxon>
        <taxon>Euarchontoglires</taxon>
        <taxon>Primates</taxon>
        <taxon>Haplorrhini</taxon>
        <taxon>Catarrhini</taxon>
        <taxon>Cercopithecidae</taxon>
        <taxon>Cercopithecinae</taxon>
        <taxon>Macaca</taxon>
    </lineage>
</organism>
<dbReference type="Proteomes" id="UP000013456">
    <property type="component" value="Chromosome 13"/>
</dbReference>